<proteinExistence type="predicted"/>
<protein>
    <recommendedName>
        <fullName evidence="10">STAS domain-containing protein</fullName>
    </recommendedName>
</protein>
<name>A0A8X8VYG7_SALSN</name>
<reference evidence="11" key="1">
    <citation type="submission" date="2018-01" db="EMBL/GenBank/DDBJ databases">
        <authorList>
            <person name="Mao J.F."/>
        </authorList>
    </citation>
    <scope>NUCLEOTIDE SEQUENCE</scope>
    <source>
        <strain evidence="11">Huo1</strain>
        <tissue evidence="11">Leaf</tissue>
    </source>
</reference>
<evidence type="ECO:0000313" key="12">
    <source>
        <dbReference type="Proteomes" id="UP000298416"/>
    </source>
</evidence>
<comment type="caution">
    <text evidence="11">The sequence shown here is derived from an EMBL/GenBank/DDBJ whole genome shotgun (WGS) entry which is preliminary data.</text>
</comment>
<dbReference type="InterPro" id="IPR036513">
    <property type="entry name" value="STAS_dom_sf"/>
</dbReference>
<accession>A0A8X8VYG7</accession>
<reference evidence="11" key="2">
    <citation type="submission" date="2020-08" db="EMBL/GenBank/DDBJ databases">
        <title>Plant Genome Project.</title>
        <authorList>
            <person name="Zhang R.-G."/>
        </authorList>
    </citation>
    <scope>NUCLEOTIDE SEQUENCE</scope>
    <source>
        <strain evidence="11">Huo1</strain>
        <tissue evidence="11">Leaf</tissue>
    </source>
</reference>
<evidence type="ECO:0000256" key="4">
    <source>
        <dbReference type="ARBA" id="ARBA00022692"/>
    </source>
</evidence>
<dbReference type="PANTHER" id="PTHR11814">
    <property type="entry name" value="SULFATE TRANSPORTER"/>
    <property type="match status" value="1"/>
</dbReference>
<feature type="transmembrane region" description="Helical" evidence="9">
    <location>
        <begin position="130"/>
        <end position="150"/>
    </location>
</feature>
<feature type="compositionally biased region" description="Basic and acidic residues" evidence="8">
    <location>
        <begin position="350"/>
        <end position="363"/>
    </location>
</feature>
<feature type="transmembrane region" description="Helical" evidence="9">
    <location>
        <begin position="78"/>
        <end position="95"/>
    </location>
</feature>
<evidence type="ECO:0000256" key="2">
    <source>
        <dbReference type="ARBA" id="ARBA00004141"/>
    </source>
</evidence>
<feature type="transmembrane region" description="Helical" evidence="9">
    <location>
        <begin position="162"/>
        <end position="185"/>
    </location>
</feature>
<evidence type="ECO:0000256" key="9">
    <source>
        <dbReference type="SAM" id="Phobius"/>
    </source>
</evidence>
<dbReference type="Proteomes" id="UP000298416">
    <property type="component" value="Unassembled WGS sequence"/>
</dbReference>
<dbReference type="Pfam" id="PF13359">
    <property type="entry name" value="DDE_Tnp_4"/>
    <property type="match status" value="1"/>
</dbReference>
<gene>
    <name evidence="11" type="ORF">SASPL_153522</name>
</gene>
<dbReference type="EMBL" id="PNBA02000022">
    <property type="protein sequence ID" value="KAG6384705.1"/>
    <property type="molecule type" value="Genomic_DNA"/>
</dbReference>
<evidence type="ECO:0000256" key="6">
    <source>
        <dbReference type="ARBA" id="ARBA00022989"/>
    </source>
</evidence>
<evidence type="ECO:0000259" key="10">
    <source>
        <dbReference type="PROSITE" id="PS50801"/>
    </source>
</evidence>
<dbReference type="GO" id="GO:0055085">
    <property type="term" value="P:transmembrane transport"/>
    <property type="evidence" value="ECO:0007669"/>
    <property type="project" value="InterPro"/>
</dbReference>
<keyword evidence="4 9" id="KW-0812">Transmembrane</keyword>
<keyword evidence="3" id="KW-0813">Transport</keyword>
<dbReference type="GO" id="GO:0046872">
    <property type="term" value="F:metal ion binding"/>
    <property type="evidence" value="ECO:0007669"/>
    <property type="project" value="UniProtKB-KW"/>
</dbReference>
<dbReference type="InterPro" id="IPR027806">
    <property type="entry name" value="HARBI1_dom"/>
</dbReference>
<dbReference type="InterPro" id="IPR002645">
    <property type="entry name" value="STAS_dom"/>
</dbReference>
<keyword evidence="12" id="KW-1185">Reference proteome</keyword>
<dbReference type="Pfam" id="PF00916">
    <property type="entry name" value="Sulfate_transp"/>
    <property type="match status" value="1"/>
</dbReference>
<evidence type="ECO:0000256" key="3">
    <source>
        <dbReference type="ARBA" id="ARBA00022448"/>
    </source>
</evidence>
<dbReference type="FunFam" id="3.30.750.24:FF:000002">
    <property type="entry name" value="Sulfate transporter 31"/>
    <property type="match status" value="1"/>
</dbReference>
<dbReference type="Gene3D" id="3.30.750.24">
    <property type="entry name" value="STAS domain"/>
    <property type="match status" value="1"/>
</dbReference>
<comment type="subcellular location">
    <subcellularLocation>
        <location evidence="2">Membrane</location>
        <topology evidence="2">Multi-pass membrane protein</topology>
    </subcellularLocation>
</comment>
<dbReference type="InterPro" id="IPR011547">
    <property type="entry name" value="SLC26A/SulP_dom"/>
</dbReference>
<dbReference type="Pfam" id="PF01740">
    <property type="entry name" value="STAS"/>
    <property type="match status" value="1"/>
</dbReference>
<sequence length="745" mass="83485">MYALLSVLRLGDFLEPETASFASPDYCRAVLIRELLPVVKFADLEKDLDEPERCAEGMAVGRSFAMFKNYHIDGNKEMIAFGMMNIVGSFTSCYLTTVNFNAGCKTAVSNMVMAVAVMAVLLFLTPLFHYTPLVVLAAIIVAAMLGLIDYEAAMHLWHVDKFDFLVCMAAYLGVVFGSIQIGLMLTKAQSVPGVLILEIDAPIYFANSNYLRERISRWIDEEEERIKASSEIGLQYVVLDISAVGNIDTSGISMMDEVKKIIERRGLKLVVVNPVAEVMKKLDKSKFLEALGQEWIFLTIGEAVGACNYMLHTCKPQDSEKYSDNLTEKAWPIQINSTVKIFQHQAGEIEHGSAEKPSKDSKKIQKGKKKKKKNKIKIINKTAAVDNKAVDSEWWDIFWKRNSNSANYAKMWKFGLDEGFKHFFRVSKRTFEYICSLVREDLISRPPSGLINIEGRLLSVEKQVAIALRRLASGESQVSVGASFGVGQSTVSQVTWRFIEAMEERARHHLTLPDGPDRADQVRLRGVVRAAQLLRGDRLHTHRHDTSVQTSADWCDQESNYSMFVQGVVDSEMRFLDVVTGWPGWMPVSCESGARLNDNAEKLSSGEEVGEYIVGGTGYPLLPWLVTPFKECEPTPSSEFNPVLERARSAAVRAFARLKGGWRILNKVMWRPEKRKLPSIILVCCLLHNIIIDCGDSLDPEVALSAHHDSGYQGYVCKQVDEVGRDVRERLVKHLLCRNGNGLCS</sequence>
<dbReference type="SUPFAM" id="SSF52091">
    <property type="entry name" value="SpoIIaa-like"/>
    <property type="match status" value="1"/>
</dbReference>
<evidence type="ECO:0000256" key="5">
    <source>
        <dbReference type="ARBA" id="ARBA00022723"/>
    </source>
</evidence>
<comment type="cofactor">
    <cofactor evidence="1">
        <name>a divalent metal cation</name>
        <dbReference type="ChEBI" id="CHEBI:60240"/>
    </cofactor>
</comment>
<dbReference type="CDD" id="cd07042">
    <property type="entry name" value="STAS_SulP_like_sulfate_transporter"/>
    <property type="match status" value="1"/>
</dbReference>
<keyword evidence="6 9" id="KW-1133">Transmembrane helix</keyword>
<feature type="domain" description="STAS" evidence="10">
    <location>
        <begin position="184"/>
        <end position="307"/>
    </location>
</feature>
<feature type="region of interest" description="Disordered" evidence="8">
    <location>
        <begin position="350"/>
        <end position="372"/>
    </location>
</feature>
<evidence type="ECO:0000256" key="8">
    <source>
        <dbReference type="SAM" id="MobiDB-lite"/>
    </source>
</evidence>
<keyword evidence="5" id="KW-0479">Metal-binding</keyword>
<keyword evidence="7 9" id="KW-0472">Membrane</keyword>
<dbReference type="InterPro" id="IPR001902">
    <property type="entry name" value="SLC26A/SulP_fam"/>
</dbReference>
<evidence type="ECO:0000256" key="7">
    <source>
        <dbReference type="ARBA" id="ARBA00023136"/>
    </source>
</evidence>
<dbReference type="PROSITE" id="PS50801">
    <property type="entry name" value="STAS"/>
    <property type="match status" value="1"/>
</dbReference>
<feature type="transmembrane region" description="Helical" evidence="9">
    <location>
        <begin position="107"/>
        <end position="124"/>
    </location>
</feature>
<dbReference type="AlphaFoldDB" id="A0A8X8VYG7"/>
<evidence type="ECO:0000313" key="11">
    <source>
        <dbReference type="EMBL" id="KAG6384705.1"/>
    </source>
</evidence>
<organism evidence="11">
    <name type="scientific">Salvia splendens</name>
    <name type="common">Scarlet sage</name>
    <dbReference type="NCBI Taxonomy" id="180675"/>
    <lineage>
        <taxon>Eukaryota</taxon>
        <taxon>Viridiplantae</taxon>
        <taxon>Streptophyta</taxon>
        <taxon>Embryophyta</taxon>
        <taxon>Tracheophyta</taxon>
        <taxon>Spermatophyta</taxon>
        <taxon>Magnoliopsida</taxon>
        <taxon>eudicotyledons</taxon>
        <taxon>Gunneridae</taxon>
        <taxon>Pentapetalae</taxon>
        <taxon>asterids</taxon>
        <taxon>lamiids</taxon>
        <taxon>Lamiales</taxon>
        <taxon>Lamiaceae</taxon>
        <taxon>Nepetoideae</taxon>
        <taxon>Mentheae</taxon>
        <taxon>Salviinae</taxon>
        <taxon>Salvia</taxon>
        <taxon>Salvia subgen. Calosphace</taxon>
        <taxon>core Calosphace</taxon>
    </lineage>
</organism>
<dbReference type="GO" id="GO:0016020">
    <property type="term" value="C:membrane"/>
    <property type="evidence" value="ECO:0007669"/>
    <property type="project" value="UniProtKB-SubCell"/>
</dbReference>
<evidence type="ECO:0000256" key="1">
    <source>
        <dbReference type="ARBA" id="ARBA00001968"/>
    </source>
</evidence>